<dbReference type="EMBL" id="ML991858">
    <property type="protein sequence ID" value="KAF2229637.1"/>
    <property type="molecule type" value="Genomic_DNA"/>
</dbReference>
<name>A0A6A6GVB6_VIRVR</name>
<dbReference type="AlphaFoldDB" id="A0A6A6GVB6"/>
<protein>
    <submittedName>
        <fullName evidence="1">Uncharacterized protein</fullName>
    </submittedName>
</protein>
<sequence length="155" mass="17782">MGNKQSKASDNHQCHVALNRMINRQLRITGRDCSACHARGEMTRLSQEKFDFLRRIPRAQSAKEMAEAISVNLSSDKNRQLVSKYLQRELQLLDELPESTTQEELQLIQSQIEAVQAEKLNELWAFIKECDSMLGEVRQLVDSSGIGRQPTQVRR</sequence>
<evidence type="ECO:0000313" key="1">
    <source>
        <dbReference type="EMBL" id="KAF2229637.1"/>
    </source>
</evidence>
<dbReference type="Proteomes" id="UP000800092">
    <property type="component" value="Unassembled WGS sequence"/>
</dbReference>
<keyword evidence="2" id="KW-1185">Reference proteome</keyword>
<gene>
    <name evidence="1" type="ORF">EV356DRAFT_555664</name>
</gene>
<evidence type="ECO:0000313" key="2">
    <source>
        <dbReference type="Proteomes" id="UP000800092"/>
    </source>
</evidence>
<organism evidence="1 2">
    <name type="scientific">Viridothelium virens</name>
    <name type="common">Speckled blister lichen</name>
    <name type="synonym">Trypethelium virens</name>
    <dbReference type="NCBI Taxonomy" id="1048519"/>
    <lineage>
        <taxon>Eukaryota</taxon>
        <taxon>Fungi</taxon>
        <taxon>Dikarya</taxon>
        <taxon>Ascomycota</taxon>
        <taxon>Pezizomycotina</taxon>
        <taxon>Dothideomycetes</taxon>
        <taxon>Dothideomycetes incertae sedis</taxon>
        <taxon>Trypetheliales</taxon>
        <taxon>Trypetheliaceae</taxon>
        <taxon>Viridothelium</taxon>
    </lineage>
</organism>
<accession>A0A6A6GVB6</accession>
<reference evidence="1" key="1">
    <citation type="journal article" date="2020" name="Stud. Mycol.">
        <title>101 Dothideomycetes genomes: a test case for predicting lifestyles and emergence of pathogens.</title>
        <authorList>
            <person name="Haridas S."/>
            <person name="Albert R."/>
            <person name="Binder M."/>
            <person name="Bloem J."/>
            <person name="Labutti K."/>
            <person name="Salamov A."/>
            <person name="Andreopoulos B."/>
            <person name="Baker S."/>
            <person name="Barry K."/>
            <person name="Bills G."/>
            <person name="Bluhm B."/>
            <person name="Cannon C."/>
            <person name="Castanera R."/>
            <person name="Culley D."/>
            <person name="Daum C."/>
            <person name="Ezra D."/>
            <person name="Gonzalez J."/>
            <person name="Henrissat B."/>
            <person name="Kuo A."/>
            <person name="Liang C."/>
            <person name="Lipzen A."/>
            <person name="Lutzoni F."/>
            <person name="Magnuson J."/>
            <person name="Mondo S."/>
            <person name="Nolan M."/>
            <person name="Ohm R."/>
            <person name="Pangilinan J."/>
            <person name="Park H.-J."/>
            <person name="Ramirez L."/>
            <person name="Alfaro M."/>
            <person name="Sun H."/>
            <person name="Tritt A."/>
            <person name="Yoshinaga Y."/>
            <person name="Zwiers L.-H."/>
            <person name="Turgeon B."/>
            <person name="Goodwin S."/>
            <person name="Spatafora J."/>
            <person name="Crous P."/>
            <person name="Grigoriev I."/>
        </authorList>
    </citation>
    <scope>NUCLEOTIDE SEQUENCE</scope>
    <source>
        <strain evidence="1">Tuck. ex Michener</strain>
    </source>
</reference>
<proteinExistence type="predicted"/>